<sequence length="372" mass="41455">MPHVRAKEYQIPKEGYDLVYVEVIQRHHKRTPYASNTFFKEDADWDCSNAGPYHHAKAVDFATTPVYWQAQHSALNHFASQVGPGFGDSTCQFPGITSAGLDDSKQHGVDFGSVYRDKLGFLPCANETEQYAFRVTNNVITTQTLGAFAAGLYPDAKEYVAWVQSETYDSLEPKFSWTEHLEKSAALRERFNRVSGIEPNDSAGWSSSWDHVNATDVCVSQEDADAIYRLGNWEYAYRWRGAENSTLYSALKMGVWFRELQANLHAAAEATSPVKYRHNFAHDGSVSPVLGVLQSAYPTWPGMGSEVVFELWRMGSKPYVRVLFSGQPLETSTPLGTLDMVPLDKLDNYIDSIIPHDMVAACRGDAAALGLA</sequence>
<protein>
    <recommendedName>
        <fullName evidence="4">Acid phosphatase</fullName>
    </recommendedName>
</protein>
<dbReference type="EMBL" id="ALBS01000295">
    <property type="protein sequence ID" value="EJT46410.1"/>
    <property type="molecule type" value="Genomic_DNA"/>
</dbReference>
<evidence type="ECO:0008006" key="4">
    <source>
        <dbReference type="Google" id="ProtNLM"/>
    </source>
</evidence>
<dbReference type="SUPFAM" id="SSF53254">
    <property type="entry name" value="Phosphoglycerate mutase-like"/>
    <property type="match status" value="1"/>
</dbReference>
<dbReference type="RefSeq" id="XP_014177339.1">
    <property type="nucleotide sequence ID" value="XM_014321864.1"/>
</dbReference>
<dbReference type="PANTHER" id="PTHR11567:SF195">
    <property type="entry name" value="ACID PHOSPHATASE, PUTATIVE (AFU_ORTHOLOGUE AFUA_3G14570)-RELATED"/>
    <property type="match status" value="1"/>
</dbReference>
<dbReference type="HOGENOM" id="CLU_030126_1_0_1"/>
<gene>
    <name evidence="2" type="ORF">A1Q1_05057</name>
</gene>
<dbReference type="PANTHER" id="PTHR11567">
    <property type="entry name" value="ACID PHOSPHATASE-RELATED"/>
    <property type="match status" value="1"/>
</dbReference>
<proteinExistence type="inferred from homology"/>
<organism evidence="2 3">
    <name type="scientific">Trichosporon asahii var. asahii (strain ATCC 90039 / CBS 2479 / JCM 2466 / KCTC 7840 / NBRC 103889/ NCYC 2677 / UAMH 7654)</name>
    <name type="common">Yeast</name>
    <dbReference type="NCBI Taxonomy" id="1186058"/>
    <lineage>
        <taxon>Eukaryota</taxon>
        <taxon>Fungi</taxon>
        <taxon>Dikarya</taxon>
        <taxon>Basidiomycota</taxon>
        <taxon>Agaricomycotina</taxon>
        <taxon>Tremellomycetes</taxon>
        <taxon>Trichosporonales</taxon>
        <taxon>Trichosporonaceae</taxon>
        <taxon>Trichosporon</taxon>
    </lineage>
</organism>
<dbReference type="GO" id="GO:0016791">
    <property type="term" value="F:phosphatase activity"/>
    <property type="evidence" value="ECO:0007669"/>
    <property type="project" value="TreeGrafter"/>
</dbReference>
<dbReference type="KEGG" id="tasa:A1Q1_05057"/>
<dbReference type="Pfam" id="PF00328">
    <property type="entry name" value="His_Phos_2"/>
    <property type="match status" value="1"/>
</dbReference>
<comment type="similarity">
    <text evidence="1">Belongs to the histidine acid phosphatase family.</text>
</comment>
<reference evidence="2 3" key="1">
    <citation type="journal article" date="2012" name="Eukaryot. Cell">
        <title>Draft genome sequence of CBS 2479, the standard type strain of Trichosporon asahii.</title>
        <authorList>
            <person name="Yang R.Y."/>
            <person name="Li H.T."/>
            <person name="Zhu H."/>
            <person name="Zhou G.P."/>
            <person name="Wang M."/>
            <person name="Wang L."/>
        </authorList>
    </citation>
    <scope>NUCLEOTIDE SEQUENCE [LARGE SCALE GENOMIC DNA]</scope>
    <source>
        <strain evidence="3">ATCC 90039 / CBS 2479 / JCM 2466 / KCTC 7840 / NCYC 2677 / UAMH 7654</strain>
    </source>
</reference>
<dbReference type="Gene3D" id="3.40.50.1240">
    <property type="entry name" value="Phosphoglycerate mutase-like"/>
    <property type="match status" value="1"/>
</dbReference>
<dbReference type="VEuPathDB" id="FungiDB:A1Q1_05057"/>
<dbReference type="OrthoDB" id="10262962at2759"/>
<evidence type="ECO:0000256" key="1">
    <source>
        <dbReference type="ARBA" id="ARBA00005375"/>
    </source>
</evidence>
<evidence type="ECO:0000313" key="3">
    <source>
        <dbReference type="Proteomes" id="UP000002748"/>
    </source>
</evidence>
<name>J4U7R6_TRIAS</name>
<evidence type="ECO:0000313" key="2">
    <source>
        <dbReference type="EMBL" id="EJT46410.1"/>
    </source>
</evidence>
<dbReference type="AlphaFoldDB" id="J4U7R6"/>
<dbReference type="InterPro" id="IPR029033">
    <property type="entry name" value="His_PPase_superfam"/>
</dbReference>
<dbReference type="GeneID" id="25988569"/>
<dbReference type="InterPro" id="IPR000560">
    <property type="entry name" value="His_Pase_clade-2"/>
</dbReference>
<dbReference type="Proteomes" id="UP000002748">
    <property type="component" value="Unassembled WGS sequence"/>
</dbReference>
<dbReference type="InterPro" id="IPR050645">
    <property type="entry name" value="Histidine_acid_phosphatase"/>
</dbReference>
<accession>J4U7R6</accession>
<dbReference type="CDD" id="cd07061">
    <property type="entry name" value="HP_HAP_like"/>
    <property type="match status" value="1"/>
</dbReference>
<comment type="caution">
    <text evidence="2">The sequence shown here is derived from an EMBL/GenBank/DDBJ whole genome shotgun (WGS) entry which is preliminary data.</text>
</comment>